<keyword evidence="3" id="KW-1185">Reference proteome</keyword>
<protein>
    <submittedName>
        <fullName evidence="2">Uncharacterized protein</fullName>
    </submittedName>
</protein>
<feature type="region of interest" description="Disordered" evidence="1">
    <location>
        <begin position="199"/>
        <end position="269"/>
    </location>
</feature>
<feature type="compositionally biased region" description="Low complexity" evidence="1">
    <location>
        <begin position="246"/>
        <end position="261"/>
    </location>
</feature>
<reference evidence="2" key="1">
    <citation type="submission" date="2023-03" db="EMBL/GenBank/DDBJ databases">
        <title>Massive genome expansion in bonnet fungi (Mycena s.s.) driven by repeated elements and novel gene families across ecological guilds.</title>
        <authorList>
            <consortium name="Lawrence Berkeley National Laboratory"/>
            <person name="Harder C.B."/>
            <person name="Miyauchi S."/>
            <person name="Viragh M."/>
            <person name="Kuo A."/>
            <person name="Thoen E."/>
            <person name="Andreopoulos B."/>
            <person name="Lu D."/>
            <person name="Skrede I."/>
            <person name="Drula E."/>
            <person name="Henrissat B."/>
            <person name="Morin E."/>
            <person name="Kohler A."/>
            <person name="Barry K."/>
            <person name="LaButti K."/>
            <person name="Morin E."/>
            <person name="Salamov A."/>
            <person name="Lipzen A."/>
            <person name="Mereny Z."/>
            <person name="Hegedus B."/>
            <person name="Baldrian P."/>
            <person name="Stursova M."/>
            <person name="Weitz H."/>
            <person name="Taylor A."/>
            <person name="Grigoriev I.V."/>
            <person name="Nagy L.G."/>
            <person name="Martin F."/>
            <person name="Kauserud H."/>
        </authorList>
    </citation>
    <scope>NUCLEOTIDE SEQUENCE</scope>
    <source>
        <strain evidence="2">9144</strain>
    </source>
</reference>
<organism evidence="2 3">
    <name type="scientific">Mycena pura</name>
    <dbReference type="NCBI Taxonomy" id="153505"/>
    <lineage>
        <taxon>Eukaryota</taxon>
        <taxon>Fungi</taxon>
        <taxon>Dikarya</taxon>
        <taxon>Basidiomycota</taxon>
        <taxon>Agaricomycotina</taxon>
        <taxon>Agaricomycetes</taxon>
        <taxon>Agaricomycetidae</taxon>
        <taxon>Agaricales</taxon>
        <taxon>Marasmiineae</taxon>
        <taxon>Mycenaceae</taxon>
        <taxon>Mycena</taxon>
    </lineage>
</organism>
<accession>A0AAD6V6Z2</accession>
<evidence type="ECO:0000313" key="3">
    <source>
        <dbReference type="Proteomes" id="UP001219525"/>
    </source>
</evidence>
<dbReference type="EMBL" id="JARJCW010000046">
    <property type="protein sequence ID" value="KAJ7204737.1"/>
    <property type="molecule type" value="Genomic_DNA"/>
</dbReference>
<dbReference type="Proteomes" id="UP001219525">
    <property type="component" value="Unassembled WGS sequence"/>
</dbReference>
<evidence type="ECO:0000256" key="1">
    <source>
        <dbReference type="SAM" id="MobiDB-lite"/>
    </source>
</evidence>
<proteinExistence type="predicted"/>
<dbReference type="AlphaFoldDB" id="A0AAD6V6Z2"/>
<evidence type="ECO:0000313" key="2">
    <source>
        <dbReference type="EMBL" id="KAJ7204737.1"/>
    </source>
</evidence>
<gene>
    <name evidence="2" type="ORF">GGX14DRAFT_646035</name>
</gene>
<comment type="caution">
    <text evidence="2">The sequence shown here is derived from an EMBL/GenBank/DDBJ whole genome shotgun (WGS) entry which is preliminary data.</text>
</comment>
<name>A0AAD6V6Z2_9AGAR</name>
<sequence length="294" mass="29232">MSCKTQETELRGRVGALREHEFPTYAFYYLSFAPFSSRSPPESFAYAFPAYRASCAGAGPRLSARPGRPSHDLRSSSALRFARILLSMLRGRTYNPPGTFETCDAGVAYPPGWYPTVGANGQTSFSTFAQFFTGVFTGGNGLPTPCTVGDTVTPTAPAFIPSFSNCVTQATISNGIAPALLTANAVGTAPPPGFSTNVAASGAASGSASASTPAGSESAGGSGSAGAGASNTATPTNKGTGGASAGAGSSSGAAPTGSSPARRGARVGHGSDGEFAAIALLSLVSGLVAIALLH</sequence>
<feature type="compositionally biased region" description="Low complexity" evidence="1">
    <location>
        <begin position="199"/>
        <end position="217"/>
    </location>
</feature>